<evidence type="ECO:0000256" key="1">
    <source>
        <dbReference type="ARBA" id="ARBA00023054"/>
    </source>
</evidence>
<evidence type="ECO:0000256" key="2">
    <source>
        <dbReference type="SAM" id="Coils"/>
    </source>
</evidence>
<dbReference type="Gene3D" id="1.20.1270.60">
    <property type="entry name" value="Arfaptin homology (AH) domain/BAR domain"/>
    <property type="match status" value="1"/>
</dbReference>
<evidence type="ECO:0000259" key="4">
    <source>
        <dbReference type="Pfam" id="PF22699"/>
    </source>
</evidence>
<dbReference type="GO" id="GO:0005905">
    <property type="term" value="C:clathrin-coated pit"/>
    <property type="evidence" value="ECO:0007669"/>
    <property type="project" value="TreeGrafter"/>
</dbReference>
<feature type="region of interest" description="Disordered" evidence="3">
    <location>
        <begin position="455"/>
        <end position="476"/>
    </location>
</feature>
<dbReference type="AlphaFoldDB" id="A0A0N5A0D7"/>
<evidence type="ECO:0000256" key="3">
    <source>
        <dbReference type="SAM" id="MobiDB-lite"/>
    </source>
</evidence>
<dbReference type="GO" id="GO:0072583">
    <property type="term" value="P:clathrin-dependent endocytosis"/>
    <property type="evidence" value="ECO:0007669"/>
    <property type="project" value="TreeGrafter"/>
</dbReference>
<dbReference type="STRING" id="131310.A0A0N5A0D7"/>
<name>A0A0N5A0D7_PARTI</name>
<dbReference type="InterPro" id="IPR054713">
    <property type="entry name" value="GMIP/FCHO2-like_FCH"/>
</dbReference>
<dbReference type="SUPFAM" id="SSF103657">
    <property type="entry name" value="BAR/IMD domain-like"/>
    <property type="match status" value="1"/>
</dbReference>
<feature type="compositionally biased region" description="Polar residues" evidence="3">
    <location>
        <begin position="530"/>
        <end position="557"/>
    </location>
</feature>
<organism evidence="5 6">
    <name type="scientific">Parastrongyloides trichosuri</name>
    <name type="common">Possum-specific nematode worm</name>
    <dbReference type="NCBI Taxonomy" id="131310"/>
    <lineage>
        <taxon>Eukaryota</taxon>
        <taxon>Metazoa</taxon>
        <taxon>Ecdysozoa</taxon>
        <taxon>Nematoda</taxon>
        <taxon>Chromadorea</taxon>
        <taxon>Rhabditida</taxon>
        <taxon>Tylenchina</taxon>
        <taxon>Panagrolaimomorpha</taxon>
        <taxon>Strongyloidoidea</taxon>
        <taxon>Strongyloididae</taxon>
        <taxon>Parastrongyloides</taxon>
    </lineage>
</organism>
<dbReference type="PANTHER" id="PTHR23065">
    <property type="entry name" value="PROLINE-SERINE-THREONINE PHOSPHATASE INTERACTING PROTEIN 1"/>
    <property type="match status" value="1"/>
</dbReference>
<dbReference type="Proteomes" id="UP000038045">
    <property type="component" value="Unplaced"/>
</dbReference>
<feature type="domain" description="GMIP/FCHO2-like FCH" evidence="4">
    <location>
        <begin position="21"/>
        <end position="262"/>
    </location>
</feature>
<reference evidence="6" key="1">
    <citation type="submission" date="2017-02" db="UniProtKB">
        <authorList>
            <consortium name="WormBaseParasite"/>
        </authorList>
    </citation>
    <scope>IDENTIFICATION</scope>
</reference>
<dbReference type="GO" id="GO:0005886">
    <property type="term" value="C:plasma membrane"/>
    <property type="evidence" value="ECO:0007669"/>
    <property type="project" value="TreeGrafter"/>
</dbReference>
<feature type="region of interest" description="Disordered" evidence="3">
    <location>
        <begin position="526"/>
        <end position="557"/>
    </location>
</feature>
<sequence length="1011" mass="115220">MLISHIKPQFNDRFWSEKNEGYLNLYDSLVKNEETVHKFLSYVREVLNCEDLSIKNLEKLINRSSDLSNCGSNFDATFSLIKACNAAKKESKANLIEGLSSLVKEITDHLCEVSKNRKAIKELNVSNVFKEMTTAKHDLEKAEDVYKSRYEDLLTFNKNNGSAKECSKLENKVKKANDEYRNIVEKYNKLREEYENKMVFTVQTVAQYLESHYIKMKNFISKLANNFSSSATLDSISTSDFEDSLKGIDVIAMLNNFVGERSTSGLKPEKYIIQDNVLSQESLEMPPLLPSSNSLASSTNSSAKLPPLTNEINNSSQMQDLLTMDLPMHLEENLTGKNSLMEVVKDKSFDLTTVSEFGENSLSKTSNSYKGIQSQNSIVGTSWSKKNSTSSFNRSIESNIPENFEFVKNNSVIQDESTIKIQQNNMPNNLSHSPTKKLFSQTDYEVDEEGYTIRRECSKDHANQSETFDSDSSDDGDFGKTKRVFKKLYIKPKDESITNINNEKSLETIRDTMGNINKSWMQLSRIPKSENPSPVPTQNQSNTMFSQSFTSPSLKQSYSGKEIRATTSIGSELFLQNSMTNLNASMNDLLSQGNMSNSTTRLNPIARPRPRPMSTTNIFAPNYNASCPVISESTISENGDTGFDNKDFDNENANENSVDNLRTMYSDKSSVQNYSFATNFSQDQESYSKTYSNSINSDYSTPSEKGSTLFLSDTLSRKSTLARSISIDNCIFKPHFSVIETIHVQGNPENNFNNHKMCIYGVIWMSVRNELYNKLNNSDIYNTFTDVTLSLETKKYIKNWKMNEKVLVSVIRDATNENQCNLKIGKTKIKNWIDENYIKHPKQPFYCIEILRYELSTENIVPPFIILPRRKMINNELLFYMKWSINQNQQNELRVFDVKKFAAKLLFGDIKDIKIKSIEPFGNIHKGDNEIVFDEQSFKSTYIREGEFKAIVLTNGKISNFLRASLSFEVVGCCFSLMNIRMDKNDNSCRVAEIRHSVKSGKYFATWLGES</sequence>
<evidence type="ECO:0000313" key="6">
    <source>
        <dbReference type="WBParaSite" id="PTRK_0001488600.1"/>
    </source>
</evidence>
<dbReference type="PANTHER" id="PTHR23065:SF15">
    <property type="entry name" value="AT02057P"/>
    <property type="match status" value="1"/>
</dbReference>
<dbReference type="GO" id="GO:0030136">
    <property type="term" value="C:clathrin-coated vesicle"/>
    <property type="evidence" value="ECO:0007669"/>
    <property type="project" value="TreeGrafter"/>
</dbReference>
<dbReference type="InterPro" id="IPR027267">
    <property type="entry name" value="AH/BAR_dom_sf"/>
</dbReference>
<dbReference type="GO" id="GO:0048268">
    <property type="term" value="P:clathrin coat assembly"/>
    <property type="evidence" value="ECO:0007669"/>
    <property type="project" value="TreeGrafter"/>
</dbReference>
<keyword evidence="5" id="KW-1185">Reference proteome</keyword>
<proteinExistence type="predicted"/>
<dbReference type="Pfam" id="PF22699">
    <property type="entry name" value="GMIP-like_FCH"/>
    <property type="match status" value="1"/>
</dbReference>
<keyword evidence="1 2" id="KW-0175">Coiled coil</keyword>
<dbReference type="WBParaSite" id="PTRK_0001488600.1">
    <property type="protein sequence ID" value="PTRK_0001488600.1"/>
    <property type="gene ID" value="PTRK_0001488600"/>
</dbReference>
<feature type="coiled-coil region" evidence="2">
    <location>
        <begin position="159"/>
        <end position="197"/>
    </location>
</feature>
<evidence type="ECO:0000313" key="5">
    <source>
        <dbReference type="Proteomes" id="UP000038045"/>
    </source>
</evidence>
<accession>A0A0N5A0D7</accession>
<protein>
    <submittedName>
        <fullName evidence="6">MHD domain-containing protein</fullName>
    </submittedName>
</protein>